<dbReference type="GO" id="GO:0046872">
    <property type="term" value="F:metal ion binding"/>
    <property type="evidence" value="ECO:0007669"/>
    <property type="project" value="UniProtKB-KW"/>
</dbReference>
<name>A0A2W7SGA1_9BACT</name>
<organism evidence="7 8">
    <name type="scientific">Hydrotalea sandarakina</name>
    <dbReference type="NCBI Taxonomy" id="1004304"/>
    <lineage>
        <taxon>Bacteria</taxon>
        <taxon>Pseudomonadati</taxon>
        <taxon>Bacteroidota</taxon>
        <taxon>Chitinophagia</taxon>
        <taxon>Chitinophagales</taxon>
        <taxon>Chitinophagaceae</taxon>
        <taxon>Hydrotalea</taxon>
    </lineage>
</organism>
<keyword evidence="4" id="KW-0378">Hydrolase</keyword>
<feature type="domain" description="Peptidase M20 dimerisation" evidence="6">
    <location>
        <begin position="235"/>
        <end position="380"/>
    </location>
</feature>
<sequence length="486" mass="53836">MKFHWSKIVLAIVLLLAIVLIVLTLTHKPWPQQNAKPQFPLPDSAIVHMSKAIQIPTISPEDTLHIDTLHFQKFNEFLSQSYPLIHQHLTKTVANGFSYIFKWQGLDQTLAPIILMGHYDVVPVEQASLNMWKYPPFSGTVSEKAIWGRGSVDDKSGVIAILETIEELLKEGYQPKRTILLCFGHNEESTGTGAMAIVDTLQNWGVRADLVIDEGGEISTEKLKDVPRPIAFIGVAEKGYATFQLQVNIPGGHSSKPAKETAIDVLAKALYQLRSKQMQAHITAPVATFLNRAGASSSNFLNKMLFTNQWFFGPIDKRILGASPESNAMIRTTIVPTILESGVRENVIPTIATAIVNSRILTGETTQDVLKFMKNVINDYRVEIKITGDFNTEPSSATDVHGPAFLAVQEAITDVVSNVIPVPYIMIGATDSRNYRKISNGVVNFSALQDSKGYHGINERLPIADFTRCYNFYRQLISNSAALIHP</sequence>
<dbReference type="Gene3D" id="3.40.630.10">
    <property type="entry name" value="Zn peptidases"/>
    <property type="match status" value="1"/>
</dbReference>
<evidence type="ECO:0000256" key="4">
    <source>
        <dbReference type="ARBA" id="ARBA00022801"/>
    </source>
</evidence>
<evidence type="ECO:0000313" key="8">
    <source>
        <dbReference type="Proteomes" id="UP000249720"/>
    </source>
</evidence>
<comment type="similarity">
    <text evidence="1">Belongs to the peptidase M20A family.</text>
</comment>
<evidence type="ECO:0000256" key="3">
    <source>
        <dbReference type="ARBA" id="ARBA00022723"/>
    </source>
</evidence>
<dbReference type="InterPro" id="IPR047177">
    <property type="entry name" value="Pept_M20A"/>
</dbReference>
<evidence type="ECO:0000256" key="1">
    <source>
        <dbReference type="ARBA" id="ARBA00006247"/>
    </source>
</evidence>
<dbReference type="SUPFAM" id="SSF53187">
    <property type="entry name" value="Zn-dependent exopeptidases"/>
    <property type="match status" value="1"/>
</dbReference>
<dbReference type="Gene3D" id="1.10.150.900">
    <property type="match status" value="1"/>
</dbReference>
<dbReference type="Pfam" id="PF01546">
    <property type="entry name" value="Peptidase_M20"/>
    <property type="match status" value="1"/>
</dbReference>
<dbReference type="Gene3D" id="3.30.70.360">
    <property type="match status" value="1"/>
</dbReference>
<dbReference type="InterPro" id="IPR011650">
    <property type="entry name" value="Peptidase_M20_dimer"/>
</dbReference>
<dbReference type="RefSeq" id="WP_111296069.1">
    <property type="nucleotide sequence ID" value="NZ_QKZV01000006.1"/>
</dbReference>
<dbReference type="OrthoDB" id="9792335at2"/>
<keyword evidence="5" id="KW-0862">Zinc</keyword>
<evidence type="ECO:0000256" key="5">
    <source>
        <dbReference type="ARBA" id="ARBA00022833"/>
    </source>
</evidence>
<dbReference type="Proteomes" id="UP000249720">
    <property type="component" value="Unassembled WGS sequence"/>
</dbReference>
<dbReference type="Pfam" id="PF07687">
    <property type="entry name" value="M20_dimer"/>
    <property type="match status" value="1"/>
</dbReference>
<dbReference type="FunFam" id="3.40.630.10:FF:000027">
    <property type="entry name" value="N-fatty-acyl-amino acid synthase/hydrolase PM20D1"/>
    <property type="match status" value="1"/>
</dbReference>
<keyword evidence="3" id="KW-0479">Metal-binding</keyword>
<dbReference type="InterPro" id="IPR001261">
    <property type="entry name" value="ArgE/DapE_CS"/>
</dbReference>
<comment type="caution">
    <text evidence="7">The sequence shown here is derived from an EMBL/GenBank/DDBJ whole genome shotgun (WGS) entry which is preliminary data.</text>
</comment>
<dbReference type="InterPro" id="IPR002933">
    <property type="entry name" value="Peptidase_M20"/>
</dbReference>
<evidence type="ECO:0000313" key="7">
    <source>
        <dbReference type="EMBL" id="PZX61905.1"/>
    </source>
</evidence>
<evidence type="ECO:0000259" key="6">
    <source>
        <dbReference type="Pfam" id="PF07687"/>
    </source>
</evidence>
<dbReference type="PIRSF" id="PIRSF036696">
    <property type="entry name" value="ACY-1"/>
    <property type="match status" value="1"/>
</dbReference>
<protein>
    <submittedName>
        <fullName evidence="7">Carboxypeptidase PM20D1</fullName>
    </submittedName>
</protein>
<dbReference type="PROSITE" id="PS00759">
    <property type="entry name" value="ARGE_DAPE_CPG2_2"/>
    <property type="match status" value="1"/>
</dbReference>
<accession>A0A2W7SGA1</accession>
<dbReference type="EMBL" id="QKZV01000006">
    <property type="protein sequence ID" value="PZX61905.1"/>
    <property type="molecule type" value="Genomic_DNA"/>
</dbReference>
<reference evidence="7 8" key="1">
    <citation type="submission" date="2018-06" db="EMBL/GenBank/DDBJ databases">
        <title>Genomic Encyclopedia of Archaeal and Bacterial Type Strains, Phase II (KMG-II): from individual species to whole genera.</title>
        <authorList>
            <person name="Goeker M."/>
        </authorList>
    </citation>
    <scope>NUCLEOTIDE SEQUENCE [LARGE SCALE GENOMIC DNA]</scope>
    <source>
        <strain evidence="7 8">DSM 23241</strain>
    </source>
</reference>
<dbReference type="PANTHER" id="PTHR45962:SF1">
    <property type="entry name" value="N-FATTY-ACYL-AMINO ACID SYNTHASE_HYDROLASE PM20D1"/>
    <property type="match status" value="1"/>
</dbReference>
<dbReference type="GO" id="GO:0006508">
    <property type="term" value="P:proteolysis"/>
    <property type="evidence" value="ECO:0007669"/>
    <property type="project" value="UniProtKB-KW"/>
</dbReference>
<dbReference type="PANTHER" id="PTHR45962">
    <property type="entry name" value="N-FATTY-ACYL-AMINO ACID SYNTHASE/HYDROLASE PM20D1"/>
    <property type="match status" value="1"/>
</dbReference>
<proteinExistence type="inferred from homology"/>
<gene>
    <name evidence="7" type="ORF">LX80_02067</name>
</gene>
<dbReference type="InterPro" id="IPR036264">
    <property type="entry name" value="Bact_exopeptidase_dim_dom"/>
</dbReference>
<dbReference type="SUPFAM" id="SSF55031">
    <property type="entry name" value="Bacterial exopeptidase dimerisation domain"/>
    <property type="match status" value="1"/>
</dbReference>
<keyword evidence="2" id="KW-0645">Protease</keyword>
<dbReference type="GO" id="GO:0004180">
    <property type="term" value="F:carboxypeptidase activity"/>
    <property type="evidence" value="ECO:0007669"/>
    <property type="project" value="UniProtKB-KW"/>
</dbReference>
<dbReference type="AlphaFoldDB" id="A0A2W7SGA1"/>
<keyword evidence="8" id="KW-1185">Reference proteome</keyword>
<evidence type="ECO:0000256" key="2">
    <source>
        <dbReference type="ARBA" id="ARBA00022670"/>
    </source>
</evidence>
<keyword evidence="7" id="KW-0121">Carboxypeptidase</keyword>